<comment type="caution">
    <text evidence="4">The sequence shown here is derived from an EMBL/GenBank/DDBJ whole genome shotgun (WGS) entry which is preliminary data.</text>
</comment>
<feature type="region of interest" description="Disordered" evidence="1">
    <location>
        <begin position="27"/>
        <end position="102"/>
    </location>
</feature>
<feature type="compositionally biased region" description="Basic and acidic residues" evidence="1">
    <location>
        <begin position="158"/>
        <end position="172"/>
    </location>
</feature>
<evidence type="ECO:0000256" key="2">
    <source>
        <dbReference type="SAM" id="SignalP"/>
    </source>
</evidence>
<sequence>MRTSRTTSALLAGTAAAALLLSACGDDAEPAAPAPEAPATSAAAPSAETTSAAPSADPTTASPSASASPSSAPSASGGPTVDDDRAELDVEDQSGDGRSVAVEEVRLTSGTGFVAVYTRDGQLLGSAEVGSGRGLTVDLDERIPATGEYRAVLFGDDGDGRFDADADPRVVEPDDDADEAADPVDDDFDYRVR</sequence>
<feature type="chain" id="PRO_5045678174" description="DUF7282 domain-containing protein" evidence="2">
    <location>
        <begin position="29"/>
        <end position="193"/>
    </location>
</feature>
<evidence type="ECO:0000259" key="3">
    <source>
        <dbReference type="Pfam" id="PF23951"/>
    </source>
</evidence>
<dbReference type="EMBL" id="JAGIOB010000001">
    <property type="protein sequence ID" value="MBP2418128.1"/>
    <property type="molecule type" value="Genomic_DNA"/>
</dbReference>
<evidence type="ECO:0000313" key="5">
    <source>
        <dbReference type="Proteomes" id="UP000758168"/>
    </source>
</evidence>
<feature type="domain" description="DUF7282" evidence="3">
    <location>
        <begin position="86"/>
        <end position="167"/>
    </location>
</feature>
<keyword evidence="2" id="KW-0732">Signal</keyword>
<evidence type="ECO:0000256" key="1">
    <source>
        <dbReference type="SAM" id="MobiDB-lite"/>
    </source>
</evidence>
<gene>
    <name evidence="4" type="ORF">JOF54_003050</name>
</gene>
<feature type="compositionally biased region" description="Low complexity" evidence="1">
    <location>
        <begin position="37"/>
        <end position="76"/>
    </location>
</feature>
<evidence type="ECO:0000313" key="4">
    <source>
        <dbReference type="EMBL" id="MBP2418128.1"/>
    </source>
</evidence>
<feature type="compositionally biased region" description="Acidic residues" evidence="1">
    <location>
        <begin position="84"/>
        <end position="94"/>
    </location>
</feature>
<proteinExistence type="predicted"/>
<feature type="compositionally biased region" description="Acidic residues" evidence="1">
    <location>
        <begin position="173"/>
        <end position="193"/>
    </location>
</feature>
<protein>
    <recommendedName>
        <fullName evidence="3">DUF7282 domain-containing protein</fullName>
    </recommendedName>
</protein>
<feature type="signal peptide" evidence="2">
    <location>
        <begin position="1"/>
        <end position="28"/>
    </location>
</feature>
<accession>A0ABS4ZAP4</accession>
<dbReference type="Proteomes" id="UP000758168">
    <property type="component" value="Unassembled WGS sequence"/>
</dbReference>
<organism evidence="4 5">
    <name type="scientific">Microlunatus capsulatus</name>
    <dbReference type="NCBI Taxonomy" id="99117"/>
    <lineage>
        <taxon>Bacteria</taxon>
        <taxon>Bacillati</taxon>
        <taxon>Actinomycetota</taxon>
        <taxon>Actinomycetes</taxon>
        <taxon>Propionibacteriales</taxon>
        <taxon>Propionibacteriaceae</taxon>
        <taxon>Microlunatus</taxon>
    </lineage>
</organism>
<dbReference type="RefSeq" id="WP_210057391.1">
    <property type="nucleotide sequence ID" value="NZ_BAAAMH010000010.1"/>
</dbReference>
<dbReference type="Pfam" id="PF23951">
    <property type="entry name" value="DUF7282"/>
    <property type="match status" value="1"/>
</dbReference>
<dbReference type="InterPro" id="IPR055706">
    <property type="entry name" value="Slg1/2_DUF7282"/>
</dbReference>
<dbReference type="PROSITE" id="PS51257">
    <property type="entry name" value="PROKAR_LIPOPROTEIN"/>
    <property type="match status" value="1"/>
</dbReference>
<keyword evidence="5" id="KW-1185">Reference proteome</keyword>
<feature type="region of interest" description="Disordered" evidence="1">
    <location>
        <begin position="156"/>
        <end position="193"/>
    </location>
</feature>
<name>A0ABS4ZAP4_9ACTN</name>
<reference evidence="4 5" key="1">
    <citation type="submission" date="2021-03" db="EMBL/GenBank/DDBJ databases">
        <title>Sequencing the genomes of 1000 actinobacteria strains.</title>
        <authorList>
            <person name="Klenk H.-P."/>
        </authorList>
    </citation>
    <scope>NUCLEOTIDE SEQUENCE [LARGE SCALE GENOMIC DNA]</scope>
    <source>
        <strain evidence="4 5">DSM 12936</strain>
    </source>
</reference>